<protein>
    <recommendedName>
        <fullName evidence="4 14">Phosphatidylglycerol lysyltransferase</fullName>
        <ecNumber evidence="3 14">2.3.2.3</ecNumber>
    </recommendedName>
    <alternativeName>
        <fullName evidence="12 14">Lysylphosphatidylglycerol synthase</fullName>
    </alternativeName>
</protein>
<dbReference type="KEGG" id="vie:OL234_02260"/>
<feature type="transmembrane region" description="Helical" evidence="14">
    <location>
        <begin position="59"/>
        <end position="76"/>
    </location>
</feature>
<comment type="subcellular location">
    <subcellularLocation>
        <location evidence="1 14">Cell membrane</location>
        <topology evidence="1 14">Multi-pass membrane protein</topology>
    </subcellularLocation>
</comment>
<evidence type="ECO:0000256" key="3">
    <source>
        <dbReference type="ARBA" id="ARBA00012014"/>
    </source>
</evidence>
<dbReference type="PANTHER" id="PTHR34697:SF2">
    <property type="entry name" value="PHOSPHATIDYLGLYCEROL LYSYLTRANSFERASE"/>
    <property type="match status" value="1"/>
</dbReference>
<keyword evidence="17" id="KW-1185">Reference proteome</keyword>
<feature type="transmembrane region" description="Helical" evidence="14">
    <location>
        <begin position="397"/>
        <end position="413"/>
    </location>
</feature>
<keyword evidence="10 14" id="KW-0472">Membrane</keyword>
<feature type="transmembrane region" description="Helical" evidence="14">
    <location>
        <begin position="328"/>
        <end position="350"/>
    </location>
</feature>
<dbReference type="GO" id="GO:0006629">
    <property type="term" value="P:lipid metabolic process"/>
    <property type="evidence" value="ECO:0007669"/>
    <property type="project" value="UniProtKB-KW"/>
</dbReference>
<evidence type="ECO:0000256" key="5">
    <source>
        <dbReference type="ARBA" id="ARBA00022475"/>
    </source>
</evidence>
<dbReference type="GO" id="GO:0055091">
    <property type="term" value="P:phospholipid homeostasis"/>
    <property type="evidence" value="ECO:0007669"/>
    <property type="project" value="TreeGrafter"/>
</dbReference>
<dbReference type="Pfam" id="PF03706">
    <property type="entry name" value="LPG_synthase_TM"/>
    <property type="match status" value="1"/>
</dbReference>
<evidence type="ECO:0000259" key="15">
    <source>
        <dbReference type="Pfam" id="PF09924"/>
    </source>
</evidence>
<keyword evidence="8 14" id="KW-1133">Transmembrane helix</keyword>
<dbReference type="SUPFAM" id="SSF55729">
    <property type="entry name" value="Acyl-CoA N-acyltransferases (Nat)"/>
    <property type="match status" value="1"/>
</dbReference>
<keyword evidence="9 14" id="KW-0443">Lipid metabolism</keyword>
<proteinExistence type="inferred from homology"/>
<feature type="transmembrane region" description="Helical" evidence="14">
    <location>
        <begin position="96"/>
        <end position="121"/>
    </location>
</feature>
<feature type="domain" description="Phosphatidylglycerol lysyltransferase C-terminal" evidence="15">
    <location>
        <begin position="534"/>
        <end position="827"/>
    </location>
</feature>
<evidence type="ECO:0000256" key="1">
    <source>
        <dbReference type="ARBA" id="ARBA00004651"/>
    </source>
</evidence>
<dbReference type="Pfam" id="PF09924">
    <property type="entry name" value="LPG_synthase_C"/>
    <property type="match status" value="1"/>
</dbReference>
<dbReference type="NCBIfam" id="NF033480">
    <property type="entry name" value="bifunc_MprF"/>
    <property type="match status" value="1"/>
</dbReference>
<keyword evidence="11 14" id="KW-0046">Antibiotic resistance</keyword>
<organism evidence="16 17">
    <name type="scientific">Vagococcus intermedius</name>
    <dbReference type="NCBI Taxonomy" id="2991418"/>
    <lineage>
        <taxon>Bacteria</taxon>
        <taxon>Bacillati</taxon>
        <taxon>Bacillota</taxon>
        <taxon>Bacilli</taxon>
        <taxon>Lactobacillales</taxon>
        <taxon>Enterococcaceae</taxon>
        <taxon>Vagococcus</taxon>
    </lineage>
</organism>
<feature type="transmembrane region" description="Helical" evidence="14">
    <location>
        <begin position="456"/>
        <end position="473"/>
    </location>
</feature>
<evidence type="ECO:0000256" key="6">
    <source>
        <dbReference type="ARBA" id="ARBA00022679"/>
    </source>
</evidence>
<keyword evidence="7 14" id="KW-0812">Transmembrane</keyword>
<dbReference type="Proteomes" id="UP001179647">
    <property type="component" value="Chromosome"/>
</dbReference>
<sequence>MKETIKHLGGWLKKYSSLLKILFLFSVLLFVINQMTGILQGMTWHELKEILLAQRKRTLLLMTLVGLVGVLPMMMYDWVTVEILEEQGKPHLPRKYLLLSAWTTNTINNLAGFGGVIGATLRARFYGAGIETKKVVGTVSKVAIFMLSGLSLLCLISLVDIFLIRGTNPYRSYWIWLLGGSLFAPSLAIFIKLNHDRLFKEFPVKRVLKLYLGSLGQWTGALVTFLTVGQLLGVSVSSYEVYPLFVVATFIGMISMVPGGMGTFDVLMIMGLGEVGIAKELAVAWLLYYRIFYYIVPFLTGLYAFIHQTGAKVNEFFDDLPKLVAQKVAHFILVGMVYFAGIMMILLSMVPNLSNISWLVQKLLPFSFNFLDQTLNMLIGFLLLGLARGVANRVKKAYLPTVFVLIFCIMNTISRTFSWKLLIFYALLIGCLYLARHEFYRSQLVFSWESILCDGILYGSLFILYSVVGYYSIDRINHGPTPAKFLLFPSEDVWLQGFLGILLAAATLVLLYDYLSNTERPGIYFDEQRVRKMLANYPGTDYSQLIFLKDKRNNFYQVNEQDKVMFTFEIKGSKVFVLGDPVGDVSYFEEATLAFITKVDRSGYQVIFYGVTDTYALVLHDIGFDFIKLGETGSLLLSEVELEEIDLLLPVEESLCASERELSFSWLQPPYSLEILEKLEEVSNDWLNNHPEQYFSQSRFARTYLNQAPLGVAYDQEGEMLGFISTRYIANHQTLSYDMIRYVEQAPDYIGLYLVDSLINSCQTHNIERLDIGLAPLSNVGEAPSAFLKERLFNIVYKYSKPAHGFKAIRLFKENIATNWEPRYLSYQKETNSFFLLIQLYLLVVRGHRLSPMDMVFFDKETTKEHKHI</sequence>
<dbReference type="GO" id="GO:0005886">
    <property type="term" value="C:plasma membrane"/>
    <property type="evidence" value="ECO:0007669"/>
    <property type="project" value="UniProtKB-SubCell"/>
</dbReference>
<name>A0AAF0I8B1_9ENTE</name>
<evidence type="ECO:0000256" key="14">
    <source>
        <dbReference type="RuleBase" id="RU363042"/>
    </source>
</evidence>
<evidence type="ECO:0000256" key="7">
    <source>
        <dbReference type="ARBA" id="ARBA00022692"/>
    </source>
</evidence>
<evidence type="ECO:0000256" key="12">
    <source>
        <dbReference type="ARBA" id="ARBA00031899"/>
    </source>
</evidence>
<evidence type="ECO:0000313" key="16">
    <source>
        <dbReference type="EMBL" id="WEG73756.1"/>
    </source>
</evidence>
<accession>A0AAF0I8B1</accession>
<feature type="transmembrane region" description="Helical" evidence="14">
    <location>
        <begin position="241"/>
        <end position="259"/>
    </location>
</feature>
<feature type="transmembrane region" description="Helical" evidence="14">
    <location>
        <begin position="370"/>
        <end position="390"/>
    </location>
</feature>
<dbReference type="EC" id="2.3.2.3" evidence="3 14"/>
<evidence type="ECO:0000256" key="10">
    <source>
        <dbReference type="ARBA" id="ARBA00023136"/>
    </source>
</evidence>
<keyword evidence="6 14" id="KW-0808">Transferase</keyword>
<feature type="transmembrane region" description="Helical" evidence="14">
    <location>
        <begin position="18"/>
        <end position="39"/>
    </location>
</feature>
<feature type="transmembrane region" description="Helical" evidence="14">
    <location>
        <begin position="142"/>
        <end position="164"/>
    </location>
</feature>
<feature type="transmembrane region" description="Helical" evidence="14">
    <location>
        <begin position="170"/>
        <end position="190"/>
    </location>
</feature>
<dbReference type="GO" id="GO:0046677">
    <property type="term" value="P:response to antibiotic"/>
    <property type="evidence" value="ECO:0007669"/>
    <property type="project" value="UniProtKB-KW"/>
</dbReference>
<feature type="transmembrane region" description="Helical" evidence="14">
    <location>
        <begin position="419"/>
        <end position="435"/>
    </location>
</feature>
<feature type="transmembrane region" description="Helical" evidence="14">
    <location>
        <begin position="493"/>
        <end position="515"/>
    </location>
</feature>
<dbReference type="RefSeq" id="WP_275469556.1">
    <property type="nucleotide sequence ID" value="NZ_CP110232.1"/>
</dbReference>
<dbReference type="InterPro" id="IPR016181">
    <property type="entry name" value="Acyl_CoA_acyltransferase"/>
</dbReference>
<dbReference type="EMBL" id="CP110232">
    <property type="protein sequence ID" value="WEG73756.1"/>
    <property type="molecule type" value="Genomic_DNA"/>
</dbReference>
<feature type="transmembrane region" description="Helical" evidence="14">
    <location>
        <begin position="291"/>
        <end position="307"/>
    </location>
</feature>
<evidence type="ECO:0000256" key="11">
    <source>
        <dbReference type="ARBA" id="ARBA00023251"/>
    </source>
</evidence>
<evidence type="ECO:0000256" key="2">
    <source>
        <dbReference type="ARBA" id="ARBA00008627"/>
    </source>
</evidence>
<evidence type="ECO:0000256" key="9">
    <source>
        <dbReference type="ARBA" id="ARBA00023098"/>
    </source>
</evidence>
<dbReference type="PANTHER" id="PTHR34697">
    <property type="entry name" value="PHOSPHATIDYLGLYCEROL LYSYLTRANSFERASE"/>
    <property type="match status" value="1"/>
</dbReference>
<gene>
    <name evidence="14 16" type="primary">mprF</name>
    <name evidence="16" type="ORF">OL234_02260</name>
</gene>
<dbReference type="InterPro" id="IPR051211">
    <property type="entry name" value="PG_lysyltransferase"/>
</dbReference>
<comment type="function">
    <text evidence="14">Catalyzes the transfer of a lysyl group from L-lysyl-tRNA(Lys) to membrane-bound phosphatidylglycerol (PG), which produces lysylphosphatidylglycerol (LPG), a major component of the bacterial membrane with a positive net charge. LPG synthesis contributes to bacterial virulence as it is involved in the resistance mechanism against cationic antimicrobial peptides (CAMP) produces by the host's immune system (defensins, cathelicidins) and by the competing microorganisms.</text>
</comment>
<comment type="catalytic activity">
    <reaction evidence="13 14">
        <text>L-lysyl-tRNA(Lys) + a 1,2-diacyl-sn-glycero-3-phospho-(1'-sn-glycerol) = a 1,2-diacyl-sn-glycero-3-phospho-1'-(3'-O-L-lysyl)-sn-glycerol + tRNA(Lys)</text>
        <dbReference type="Rhea" id="RHEA:10668"/>
        <dbReference type="Rhea" id="RHEA-COMP:9696"/>
        <dbReference type="Rhea" id="RHEA-COMP:9697"/>
        <dbReference type="ChEBI" id="CHEBI:64716"/>
        <dbReference type="ChEBI" id="CHEBI:75792"/>
        <dbReference type="ChEBI" id="CHEBI:78442"/>
        <dbReference type="ChEBI" id="CHEBI:78529"/>
        <dbReference type="EC" id="2.3.2.3"/>
    </reaction>
</comment>
<evidence type="ECO:0000256" key="8">
    <source>
        <dbReference type="ARBA" id="ARBA00022989"/>
    </source>
</evidence>
<dbReference type="GO" id="GO:0050071">
    <property type="term" value="F:phosphatidylglycerol lysyltransferase activity"/>
    <property type="evidence" value="ECO:0007669"/>
    <property type="project" value="UniProtKB-EC"/>
</dbReference>
<keyword evidence="5" id="KW-1003">Cell membrane</keyword>
<evidence type="ECO:0000256" key="13">
    <source>
        <dbReference type="ARBA" id="ARBA00047540"/>
    </source>
</evidence>
<dbReference type="InterPro" id="IPR022791">
    <property type="entry name" value="L-PG_synthase/AglD"/>
</dbReference>
<comment type="similarity">
    <text evidence="2 14">Belongs to the LPG synthase family.</text>
</comment>
<dbReference type="InterPro" id="IPR024320">
    <property type="entry name" value="LPG_synthase_C"/>
</dbReference>
<evidence type="ECO:0000256" key="4">
    <source>
        <dbReference type="ARBA" id="ARBA00021546"/>
    </source>
</evidence>
<reference evidence="16" key="1">
    <citation type="submission" date="2022-10" db="EMBL/GenBank/DDBJ databases">
        <title>Vagococcus sp. isolated from poultry meat.</title>
        <authorList>
            <person name="Johansson P."/>
            <person name="Bjorkroth J."/>
        </authorList>
    </citation>
    <scope>NUCLEOTIDE SEQUENCE</scope>
    <source>
        <strain evidence="16">STAA11</strain>
    </source>
</reference>
<dbReference type="AlphaFoldDB" id="A0AAF0I8B1"/>
<evidence type="ECO:0000313" key="17">
    <source>
        <dbReference type="Proteomes" id="UP001179647"/>
    </source>
</evidence>
<feature type="transmembrane region" description="Helical" evidence="14">
    <location>
        <begin position="210"/>
        <end position="229"/>
    </location>
</feature>